<dbReference type="InterPro" id="IPR019369">
    <property type="entry name" value="Efm5/EEF1AKMT1"/>
</dbReference>
<dbReference type="EMBL" id="HBGV01007691">
    <property type="protein sequence ID" value="CAD9486440.1"/>
    <property type="molecule type" value="Transcribed_RNA"/>
</dbReference>
<dbReference type="InterPro" id="IPR002052">
    <property type="entry name" value="DNA_methylase_N6_adenine_CS"/>
</dbReference>
<gene>
    <name evidence="5" type="ORF">HTAM1171_LOCUS4707</name>
</gene>
<dbReference type="GO" id="GO:0005737">
    <property type="term" value="C:cytoplasm"/>
    <property type="evidence" value="ECO:0007669"/>
    <property type="project" value="UniProtKB-SubCell"/>
</dbReference>
<dbReference type="GO" id="GO:0032259">
    <property type="term" value="P:methylation"/>
    <property type="evidence" value="ECO:0007669"/>
    <property type="project" value="UniProtKB-KW"/>
</dbReference>
<evidence type="ECO:0000256" key="2">
    <source>
        <dbReference type="ARBA" id="ARBA00022490"/>
    </source>
</evidence>
<keyword evidence="4" id="KW-0808">Transferase</keyword>
<protein>
    <recommendedName>
        <fullName evidence="6">Protein-lysine N-methyltransferase</fullName>
    </recommendedName>
</protein>
<dbReference type="Pfam" id="PF10237">
    <property type="entry name" value="N6-adenineMlase"/>
    <property type="match status" value="1"/>
</dbReference>
<evidence type="ECO:0008006" key="6">
    <source>
        <dbReference type="Google" id="ProtNLM"/>
    </source>
</evidence>
<evidence type="ECO:0000256" key="1">
    <source>
        <dbReference type="ARBA" id="ARBA00004496"/>
    </source>
</evidence>
<proteinExistence type="predicted"/>
<dbReference type="PANTHER" id="PTHR13200">
    <property type="entry name" value="EEF1A LYSINE METHYLTRANSFERASE 1"/>
    <property type="match status" value="1"/>
</dbReference>
<dbReference type="InterPro" id="IPR041370">
    <property type="entry name" value="Mlase_EEF1AKMT1/ZCCHC4"/>
</dbReference>
<keyword evidence="2" id="KW-0963">Cytoplasm</keyword>
<accession>A0A7S2MJD6</accession>
<sequence>MIVEDEAALLAELRAISDRSGRSRATKPIIQGENTCSRSREKNADGVDLSNVACEGFLDVTPEDSHLNQYWYSKSTIQNLCQAVIEGLESNNMKKAAFLSTPSLYFSLPPEIKENCVLLDYDKTWSSDPGFVFYDYNDPKNLSSALCRSFDMVVIDPPFIAEEVWSKYTETATFLLKGDPKESSSASLVIGTTVQENAPFMEKLLGVKPAKFLPSIPNLVYQYSVFTNFTSTVLSNANPEIAVEL</sequence>
<dbReference type="AlphaFoldDB" id="A0A7S2MJD6"/>
<dbReference type="GO" id="GO:0003676">
    <property type="term" value="F:nucleic acid binding"/>
    <property type="evidence" value="ECO:0007669"/>
    <property type="project" value="InterPro"/>
</dbReference>
<dbReference type="GO" id="GO:0016279">
    <property type="term" value="F:protein-lysine N-methyltransferase activity"/>
    <property type="evidence" value="ECO:0007669"/>
    <property type="project" value="InterPro"/>
</dbReference>
<comment type="subcellular location">
    <subcellularLocation>
        <location evidence="1">Cytoplasm</location>
    </subcellularLocation>
</comment>
<evidence type="ECO:0000313" key="5">
    <source>
        <dbReference type="EMBL" id="CAD9486440.1"/>
    </source>
</evidence>
<evidence type="ECO:0000256" key="4">
    <source>
        <dbReference type="ARBA" id="ARBA00022679"/>
    </source>
</evidence>
<reference evidence="5" key="1">
    <citation type="submission" date="2021-01" db="EMBL/GenBank/DDBJ databases">
        <authorList>
            <person name="Corre E."/>
            <person name="Pelletier E."/>
            <person name="Niang G."/>
            <person name="Scheremetjew M."/>
            <person name="Finn R."/>
            <person name="Kale V."/>
            <person name="Holt S."/>
            <person name="Cochrane G."/>
            <person name="Meng A."/>
            <person name="Brown T."/>
            <person name="Cohen L."/>
        </authorList>
    </citation>
    <scope>NUCLEOTIDE SEQUENCE</scope>
    <source>
        <strain evidence="5">CCMP826</strain>
    </source>
</reference>
<dbReference type="PROSITE" id="PS00092">
    <property type="entry name" value="N6_MTASE"/>
    <property type="match status" value="1"/>
</dbReference>
<name>A0A7S2MJD6_9STRA</name>
<organism evidence="5">
    <name type="scientific">Helicotheca tamesis</name>
    <dbReference type="NCBI Taxonomy" id="374047"/>
    <lineage>
        <taxon>Eukaryota</taxon>
        <taxon>Sar</taxon>
        <taxon>Stramenopiles</taxon>
        <taxon>Ochrophyta</taxon>
        <taxon>Bacillariophyta</taxon>
        <taxon>Mediophyceae</taxon>
        <taxon>Lithodesmiophycidae</taxon>
        <taxon>Lithodesmiales</taxon>
        <taxon>Lithodesmiaceae</taxon>
        <taxon>Helicotheca</taxon>
    </lineage>
</organism>
<keyword evidence="3" id="KW-0489">Methyltransferase</keyword>
<evidence type="ECO:0000256" key="3">
    <source>
        <dbReference type="ARBA" id="ARBA00022603"/>
    </source>
</evidence>
<dbReference type="PANTHER" id="PTHR13200:SF1">
    <property type="entry name" value="NUCLEIC ACID BINDING PROTEIN"/>
    <property type="match status" value="1"/>
</dbReference>